<dbReference type="Proteomes" id="UP001341840">
    <property type="component" value="Unassembled WGS sequence"/>
</dbReference>
<comment type="caution">
    <text evidence="1">The sequence shown here is derived from an EMBL/GenBank/DDBJ whole genome shotgun (WGS) entry which is preliminary data.</text>
</comment>
<keyword evidence="2" id="KW-1185">Reference proteome</keyword>
<gene>
    <name evidence="1" type="ORF">PIB30_001522</name>
</gene>
<evidence type="ECO:0000313" key="2">
    <source>
        <dbReference type="Proteomes" id="UP001341840"/>
    </source>
</evidence>
<sequence length="481" mass="54416">MESMETGACLWMVINRNVLVGIRVEKLEQLGKNEARHWKSNLVLPPFDFHMTLPQSDLRHFLLDSKLFFAGGTPHSSPEIHQVSYAGGTTLDIADAVAAGTFPPGPTLLHDCYVANLQGEVYLLANDALHRKREMMGFWVLGCCSSGFKKWHPLSLPPALLSHYDWWHCFVWRDKLYLRVDAHTEGRIFSGNIILYVYDPQTTEEYSWKQLKPPFSSSDRFKYLPQPQSVTPVSSLGDVGNCSVAMAWSRGEWHECKIYALLVDNEQYFIRGYQCLDEVWEAINVDFHDDINTNINVSFADLGKGKVCVVIGGVTRVRPRYSLLCVLVIQLCLQQEEGQRFLSVEVLVNQVYDMLPYYSTWDLEWPCSSFVFSLSKGLSPDSSGPLLFKEDETIIAAHAQYGNRRPSLSENSAVGRVLVVMTMIWLWRQQMRGACVLEDVPPCVLPLKDDSLTVLMIDHGNGAVVKKERKGKSVGFLLVGR</sequence>
<evidence type="ECO:0000313" key="1">
    <source>
        <dbReference type="EMBL" id="MED6118290.1"/>
    </source>
</evidence>
<dbReference type="EMBL" id="JASCZI010030211">
    <property type="protein sequence ID" value="MED6118290.1"/>
    <property type="molecule type" value="Genomic_DNA"/>
</dbReference>
<name>A0ABU6R3X8_9FABA</name>
<reference evidence="1 2" key="1">
    <citation type="journal article" date="2023" name="Plants (Basel)">
        <title>Bridging the Gap: Combining Genomics and Transcriptomics Approaches to Understand Stylosanthes scabra, an Orphan Legume from the Brazilian Caatinga.</title>
        <authorList>
            <person name="Ferreira-Neto J.R.C."/>
            <person name="da Silva M.D."/>
            <person name="Binneck E."/>
            <person name="de Melo N.F."/>
            <person name="da Silva R.H."/>
            <person name="de Melo A.L.T.M."/>
            <person name="Pandolfi V."/>
            <person name="Bustamante F.O."/>
            <person name="Brasileiro-Vidal A.C."/>
            <person name="Benko-Iseppon A.M."/>
        </authorList>
    </citation>
    <scope>NUCLEOTIDE SEQUENCE [LARGE SCALE GENOMIC DNA]</scope>
    <source>
        <tissue evidence="1">Leaves</tissue>
    </source>
</reference>
<protein>
    <submittedName>
        <fullName evidence="1">Uncharacterized protein</fullName>
    </submittedName>
</protein>
<organism evidence="1 2">
    <name type="scientific">Stylosanthes scabra</name>
    <dbReference type="NCBI Taxonomy" id="79078"/>
    <lineage>
        <taxon>Eukaryota</taxon>
        <taxon>Viridiplantae</taxon>
        <taxon>Streptophyta</taxon>
        <taxon>Embryophyta</taxon>
        <taxon>Tracheophyta</taxon>
        <taxon>Spermatophyta</taxon>
        <taxon>Magnoliopsida</taxon>
        <taxon>eudicotyledons</taxon>
        <taxon>Gunneridae</taxon>
        <taxon>Pentapetalae</taxon>
        <taxon>rosids</taxon>
        <taxon>fabids</taxon>
        <taxon>Fabales</taxon>
        <taxon>Fabaceae</taxon>
        <taxon>Papilionoideae</taxon>
        <taxon>50 kb inversion clade</taxon>
        <taxon>dalbergioids sensu lato</taxon>
        <taxon>Dalbergieae</taxon>
        <taxon>Pterocarpus clade</taxon>
        <taxon>Stylosanthes</taxon>
    </lineage>
</organism>
<proteinExistence type="predicted"/>
<accession>A0ABU6R3X8</accession>